<dbReference type="CDD" id="cd01335">
    <property type="entry name" value="Radical_SAM"/>
    <property type="match status" value="1"/>
</dbReference>
<dbReference type="InterPro" id="IPR007197">
    <property type="entry name" value="rSAM"/>
</dbReference>
<protein>
    <recommendedName>
        <fullName evidence="15 16">Biotin synthase</fullName>
        <ecNumber evidence="4 16">2.8.1.6</ecNumber>
    </recommendedName>
</protein>
<dbReference type="SFLD" id="SFLDG01278">
    <property type="entry name" value="biotin_synthase_like"/>
    <property type="match status" value="1"/>
</dbReference>
<sequence length="338" mass="36982">MGSNEGKNMSYDLIFTLGRKVLNGEQLTFAEALQLTQIDEADIPILLGIANKVRIRFTGDQIDTCEIVNARSGGCSEDCKFCAQSAHHDVGFDSYALMSEDQILQAAKTAESHGAYRFCIVTAGCGMKHDPDFEKIIQSIQRIGHETDLERCCSLGILTPDHVKSLKAAGITRYHHNLETSKSFFEQICTTHTYEERVETIKNVKAEGLEACSGGIIGLGETWEQRLELAFALKELDVDSIPINVLNPVKGTALEDRPPLKPLEVLQTFAIFRFILPTKILRYAGGREKALGELVPLGFLSGINGMLIGNYLTTSGRGAAADLNTAHSLGLKPISEHT</sequence>
<evidence type="ECO:0000256" key="17">
    <source>
        <dbReference type="PIRSR" id="PIRSR001619-1"/>
    </source>
</evidence>
<evidence type="ECO:0000313" key="19">
    <source>
        <dbReference type="EMBL" id="SCM78622.1"/>
    </source>
</evidence>
<organism evidence="19">
    <name type="scientific">uncultured Sporomusa sp</name>
    <dbReference type="NCBI Taxonomy" id="307249"/>
    <lineage>
        <taxon>Bacteria</taxon>
        <taxon>Bacillati</taxon>
        <taxon>Bacillota</taxon>
        <taxon>Negativicutes</taxon>
        <taxon>Selenomonadales</taxon>
        <taxon>Sporomusaceae</taxon>
        <taxon>Sporomusa</taxon>
        <taxon>environmental samples</taxon>
    </lineage>
</organism>
<feature type="binding site" evidence="16 17">
    <location>
        <position position="82"/>
    </location>
    <ligand>
        <name>[4Fe-4S] cluster</name>
        <dbReference type="ChEBI" id="CHEBI:49883"/>
        <note>4Fe-4S-S-AdoMet</note>
    </ligand>
</feature>
<evidence type="ECO:0000256" key="14">
    <source>
        <dbReference type="ARBA" id="ARBA00057568"/>
    </source>
</evidence>
<evidence type="ECO:0000256" key="3">
    <source>
        <dbReference type="ARBA" id="ARBA00011738"/>
    </source>
</evidence>
<evidence type="ECO:0000256" key="5">
    <source>
        <dbReference type="ARBA" id="ARBA00022485"/>
    </source>
</evidence>
<feature type="binding site" evidence="16 17">
    <location>
        <position position="119"/>
    </location>
    <ligand>
        <name>[2Fe-2S] cluster</name>
        <dbReference type="ChEBI" id="CHEBI:190135"/>
    </ligand>
</feature>
<dbReference type="SFLD" id="SFLDS00029">
    <property type="entry name" value="Radical_SAM"/>
    <property type="match status" value="1"/>
</dbReference>
<feature type="domain" description="Radical SAM core" evidence="18">
    <location>
        <begin position="57"/>
        <end position="287"/>
    </location>
</feature>
<dbReference type="SUPFAM" id="SSF102114">
    <property type="entry name" value="Radical SAM enzymes"/>
    <property type="match status" value="1"/>
</dbReference>
<dbReference type="GO" id="GO:0004076">
    <property type="term" value="F:biotin synthase activity"/>
    <property type="evidence" value="ECO:0007669"/>
    <property type="project" value="UniProtKB-UniRule"/>
</dbReference>
<feature type="binding site" evidence="16 17">
    <location>
        <position position="212"/>
    </location>
    <ligand>
        <name>[2Fe-2S] cluster</name>
        <dbReference type="ChEBI" id="CHEBI:190135"/>
    </ligand>
</feature>
<dbReference type="GO" id="GO:0051537">
    <property type="term" value="F:2 iron, 2 sulfur cluster binding"/>
    <property type="evidence" value="ECO:0007669"/>
    <property type="project" value="UniProtKB-KW"/>
</dbReference>
<dbReference type="NCBIfam" id="TIGR00433">
    <property type="entry name" value="bioB"/>
    <property type="match status" value="1"/>
</dbReference>
<evidence type="ECO:0000256" key="9">
    <source>
        <dbReference type="ARBA" id="ARBA00022723"/>
    </source>
</evidence>
<dbReference type="UniPathway" id="UPA00078">
    <property type="reaction ID" value="UER00162"/>
</dbReference>
<keyword evidence="12 16" id="KW-0411">Iron-sulfur</keyword>
<keyword evidence="6 16" id="KW-0808">Transferase</keyword>
<keyword evidence="9 16" id="KW-0479">Metal-binding</keyword>
<dbReference type="FunFam" id="3.20.20.70:FF:000026">
    <property type="entry name" value="Biotin synthase"/>
    <property type="match status" value="1"/>
</dbReference>
<evidence type="ECO:0000256" key="8">
    <source>
        <dbReference type="ARBA" id="ARBA00022714"/>
    </source>
</evidence>
<dbReference type="InterPro" id="IPR058240">
    <property type="entry name" value="rSAM_sf"/>
</dbReference>
<evidence type="ECO:0000256" key="7">
    <source>
        <dbReference type="ARBA" id="ARBA00022691"/>
    </source>
</evidence>
<comment type="catalytic activity">
    <reaction evidence="13 16">
        <text>(4R,5S)-dethiobiotin + (sulfur carrier)-SH + 2 reduced [2Fe-2S]-[ferredoxin] + 2 S-adenosyl-L-methionine = (sulfur carrier)-H + biotin + 2 5'-deoxyadenosine + 2 L-methionine + 2 oxidized [2Fe-2S]-[ferredoxin]</text>
        <dbReference type="Rhea" id="RHEA:22060"/>
        <dbReference type="Rhea" id="RHEA-COMP:10000"/>
        <dbReference type="Rhea" id="RHEA-COMP:10001"/>
        <dbReference type="Rhea" id="RHEA-COMP:14737"/>
        <dbReference type="Rhea" id="RHEA-COMP:14739"/>
        <dbReference type="ChEBI" id="CHEBI:17319"/>
        <dbReference type="ChEBI" id="CHEBI:29917"/>
        <dbReference type="ChEBI" id="CHEBI:33737"/>
        <dbReference type="ChEBI" id="CHEBI:33738"/>
        <dbReference type="ChEBI" id="CHEBI:57586"/>
        <dbReference type="ChEBI" id="CHEBI:57844"/>
        <dbReference type="ChEBI" id="CHEBI:59789"/>
        <dbReference type="ChEBI" id="CHEBI:64428"/>
        <dbReference type="ChEBI" id="CHEBI:149473"/>
        <dbReference type="EC" id="2.8.1.6"/>
    </reaction>
</comment>
<dbReference type="GO" id="GO:0009102">
    <property type="term" value="P:biotin biosynthetic process"/>
    <property type="evidence" value="ECO:0007669"/>
    <property type="project" value="UniProtKB-UniRule"/>
</dbReference>
<dbReference type="SFLD" id="SFLDG01060">
    <property type="entry name" value="BATS_domain_containing"/>
    <property type="match status" value="1"/>
</dbReference>
<feature type="binding site" evidence="16 17">
    <location>
        <position position="79"/>
    </location>
    <ligand>
        <name>[4Fe-4S] cluster</name>
        <dbReference type="ChEBI" id="CHEBI:49883"/>
        <note>4Fe-4S-S-AdoMet</note>
    </ligand>
</feature>
<gene>
    <name evidence="16 19" type="primary">bioB</name>
    <name evidence="19" type="ORF">KL86SPO_20152</name>
</gene>
<dbReference type="InterPro" id="IPR024177">
    <property type="entry name" value="Biotin_synthase"/>
</dbReference>
<dbReference type="PROSITE" id="PS51918">
    <property type="entry name" value="RADICAL_SAM"/>
    <property type="match status" value="1"/>
</dbReference>
<keyword evidence="10 16" id="KW-0093">Biotin biosynthesis</keyword>
<dbReference type="InterPro" id="IPR010722">
    <property type="entry name" value="BATS_dom"/>
</dbReference>
<dbReference type="PANTHER" id="PTHR22976:SF2">
    <property type="entry name" value="BIOTIN SYNTHASE, MITOCHONDRIAL"/>
    <property type="match status" value="1"/>
</dbReference>
<dbReference type="HAMAP" id="MF_01694">
    <property type="entry name" value="BioB"/>
    <property type="match status" value="1"/>
</dbReference>
<dbReference type="InterPro" id="IPR002684">
    <property type="entry name" value="Biotin_synth/BioAB"/>
</dbReference>
<dbReference type="SMART" id="SM00876">
    <property type="entry name" value="BATS"/>
    <property type="match status" value="1"/>
</dbReference>
<dbReference type="EC" id="2.8.1.6" evidence="4 16"/>
<comment type="cofactor">
    <cofactor evidence="16 17">
        <name>[4Fe-4S] cluster</name>
        <dbReference type="ChEBI" id="CHEBI:49883"/>
    </cofactor>
    <text evidence="16 17">Binds 1 [4Fe-4S] cluster. The cluster is coordinated with 3 cysteines and an exchangeable S-adenosyl-L-methionine.</text>
</comment>
<keyword evidence="11 16" id="KW-0408">Iron</keyword>
<evidence type="ECO:0000259" key="18">
    <source>
        <dbReference type="PROSITE" id="PS51918"/>
    </source>
</evidence>
<evidence type="ECO:0000256" key="1">
    <source>
        <dbReference type="ARBA" id="ARBA00004942"/>
    </source>
</evidence>
<reference evidence="19" key="1">
    <citation type="submission" date="2016-08" db="EMBL/GenBank/DDBJ databases">
        <authorList>
            <person name="Seilhamer J.J."/>
        </authorList>
    </citation>
    <scope>NUCLEOTIDE SEQUENCE</scope>
    <source>
        <strain evidence="19">86</strain>
    </source>
</reference>
<evidence type="ECO:0000256" key="2">
    <source>
        <dbReference type="ARBA" id="ARBA00010765"/>
    </source>
</evidence>
<dbReference type="Pfam" id="PF04055">
    <property type="entry name" value="Radical_SAM"/>
    <property type="match status" value="1"/>
</dbReference>
<comment type="subunit">
    <text evidence="3 16">Homodimer.</text>
</comment>
<evidence type="ECO:0000256" key="10">
    <source>
        <dbReference type="ARBA" id="ARBA00022756"/>
    </source>
</evidence>
<dbReference type="Gene3D" id="3.20.20.70">
    <property type="entry name" value="Aldolase class I"/>
    <property type="match status" value="1"/>
</dbReference>
<dbReference type="GO" id="GO:0051539">
    <property type="term" value="F:4 iron, 4 sulfur cluster binding"/>
    <property type="evidence" value="ECO:0007669"/>
    <property type="project" value="UniProtKB-KW"/>
</dbReference>
<comment type="cofactor">
    <cofactor evidence="17">
        <name>[2Fe-2S] cluster</name>
        <dbReference type="ChEBI" id="CHEBI:190135"/>
    </cofactor>
    <text evidence="17">Binds 1 [2Fe-2S] cluster. The cluster is coordinated with 3 cysteines and 1 arginine.</text>
</comment>
<accession>A0A212LM62</accession>
<name>A0A212LM62_9FIRM</name>
<dbReference type="PANTHER" id="PTHR22976">
    <property type="entry name" value="BIOTIN SYNTHASE"/>
    <property type="match status" value="1"/>
</dbReference>
<dbReference type="InterPro" id="IPR013785">
    <property type="entry name" value="Aldolase_TIM"/>
</dbReference>
<keyword evidence="5 16" id="KW-0004">4Fe-4S</keyword>
<dbReference type="GO" id="GO:0005506">
    <property type="term" value="F:iron ion binding"/>
    <property type="evidence" value="ECO:0007669"/>
    <property type="project" value="UniProtKB-UniRule"/>
</dbReference>
<dbReference type="InterPro" id="IPR006638">
    <property type="entry name" value="Elp3/MiaA/NifB-like_rSAM"/>
</dbReference>
<dbReference type="Pfam" id="PF06968">
    <property type="entry name" value="BATS"/>
    <property type="match status" value="1"/>
</dbReference>
<keyword evidence="7 16" id="KW-0949">S-adenosyl-L-methionine</keyword>
<feature type="binding site" evidence="16 17">
    <location>
        <position position="152"/>
    </location>
    <ligand>
        <name>[2Fe-2S] cluster</name>
        <dbReference type="ChEBI" id="CHEBI:190135"/>
    </ligand>
</feature>
<evidence type="ECO:0000256" key="12">
    <source>
        <dbReference type="ARBA" id="ARBA00023014"/>
    </source>
</evidence>
<evidence type="ECO:0000256" key="4">
    <source>
        <dbReference type="ARBA" id="ARBA00012236"/>
    </source>
</evidence>
<proteinExistence type="inferred from homology"/>
<dbReference type="AlphaFoldDB" id="A0A212LM62"/>
<comment type="similarity">
    <text evidence="2 16">Belongs to the radical SAM superfamily. Biotin synthase family.</text>
</comment>
<dbReference type="PIRSF" id="PIRSF001619">
    <property type="entry name" value="Biotin_synth"/>
    <property type="match status" value="1"/>
</dbReference>
<feature type="binding site" evidence="16 17">
    <location>
        <position position="75"/>
    </location>
    <ligand>
        <name>[4Fe-4S] cluster</name>
        <dbReference type="ChEBI" id="CHEBI:49883"/>
        <note>4Fe-4S-S-AdoMet</note>
    </ligand>
</feature>
<evidence type="ECO:0000256" key="16">
    <source>
        <dbReference type="HAMAP-Rule" id="MF_01694"/>
    </source>
</evidence>
<comment type="pathway">
    <text evidence="1 16">Cofactor biosynthesis; biotin biosynthesis; biotin from 7,8-diaminononanoate: step 2/2.</text>
</comment>
<dbReference type="SMART" id="SM00729">
    <property type="entry name" value="Elp3"/>
    <property type="match status" value="1"/>
</dbReference>
<evidence type="ECO:0000256" key="15">
    <source>
        <dbReference type="ARBA" id="ARBA00070199"/>
    </source>
</evidence>
<evidence type="ECO:0000256" key="6">
    <source>
        <dbReference type="ARBA" id="ARBA00022679"/>
    </source>
</evidence>
<evidence type="ECO:0000256" key="13">
    <source>
        <dbReference type="ARBA" id="ARBA00051157"/>
    </source>
</evidence>
<dbReference type="EMBL" id="FMJE01000002">
    <property type="protein sequence ID" value="SCM78622.1"/>
    <property type="molecule type" value="Genomic_DNA"/>
</dbReference>
<evidence type="ECO:0000256" key="11">
    <source>
        <dbReference type="ARBA" id="ARBA00023004"/>
    </source>
</evidence>
<keyword evidence="8 16" id="KW-0001">2Fe-2S</keyword>
<comment type="function">
    <text evidence="14 16">Catalyzes the conversion of dethiobiotin (DTB) to biotin by the insertion of a sulfur atom into dethiobiotin via a radical-based mechanism.</text>
</comment>
<comment type="cofactor">
    <cofactor evidence="16">
        <name>[2Fe-2S] cluster</name>
        <dbReference type="ChEBI" id="CHEBI:190135"/>
    </cofactor>
    <text evidence="16">Binds 1 [2Fe-2S] cluster. The cluster is coordinated with 3 cysteines and 1 arginine.</text>
</comment>
<feature type="binding site" evidence="16 17">
    <location>
        <position position="282"/>
    </location>
    <ligand>
        <name>[2Fe-2S] cluster</name>
        <dbReference type="ChEBI" id="CHEBI:190135"/>
    </ligand>
</feature>